<sequence>MTDHATPILTRRRIEAAILKDVYDVLLSTHGAKIALETIRAAVTQSAISQGKAMATGFDHAPDLLDVMEILKLWTQDDALELDLISSSESELSFDVTRCRYAEMYQDMGIGFLGGVMSCQRDGSFCQGINPRITFHRTQTIMEGAKFCDFRFTLNNASNGDQ</sequence>
<evidence type="ECO:0000313" key="1">
    <source>
        <dbReference type="EMBL" id="GEN58989.1"/>
    </source>
</evidence>
<evidence type="ECO:0000313" key="2">
    <source>
        <dbReference type="Proteomes" id="UP000321635"/>
    </source>
</evidence>
<dbReference type="GO" id="GO:0016787">
    <property type="term" value="F:hydrolase activity"/>
    <property type="evidence" value="ECO:0007669"/>
    <property type="project" value="UniProtKB-KW"/>
</dbReference>
<accession>A0A511X7R9</accession>
<dbReference type="Proteomes" id="UP000321635">
    <property type="component" value="Unassembled WGS sequence"/>
</dbReference>
<dbReference type="RefSeq" id="WP_026397048.1">
    <property type="nucleotide sequence ID" value="NZ_AUBI01000002.1"/>
</dbReference>
<keyword evidence="1" id="KW-0378">Hydrolase</keyword>
<name>A0A511X7R9_9PROT</name>
<dbReference type="OrthoDB" id="9805176at2"/>
<dbReference type="InterPro" id="IPR026002">
    <property type="entry name" value="ATC_hydrolase-like"/>
</dbReference>
<dbReference type="Pfam" id="PF14196">
    <property type="entry name" value="ATC_hydrolase"/>
    <property type="match status" value="1"/>
</dbReference>
<dbReference type="EMBL" id="BJYF01000003">
    <property type="protein sequence ID" value="GEN58989.1"/>
    <property type="molecule type" value="Genomic_DNA"/>
</dbReference>
<proteinExistence type="predicted"/>
<dbReference type="AlphaFoldDB" id="A0A511X7R9"/>
<gene>
    <name evidence="1" type="ORF">ANI02nite_08730</name>
</gene>
<reference evidence="1 2" key="1">
    <citation type="submission" date="2019-07" db="EMBL/GenBank/DDBJ databases">
        <title>Whole genome shotgun sequence of Acetobacter nitrogenifigens NBRC 105050.</title>
        <authorList>
            <person name="Hosoyama A."/>
            <person name="Uohara A."/>
            <person name="Ohji S."/>
            <person name="Ichikawa N."/>
        </authorList>
    </citation>
    <scope>NUCLEOTIDE SEQUENCE [LARGE SCALE GENOMIC DNA]</scope>
    <source>
        <strain evidence="1 2">NBRC 105050</strain>
    </source>
</reference>
<protein>
    <submittedName>
        <fullName evidence="1">2-amino-thiazoline-4-carboxylic acid hydrolase</fullName>
    </submittedName>
</protein>
<dbReference type="STRING" id="1120919.GCA_000429165_00895"/>
<comment type="caution">
    <text evidence="1">The sequence shown here is derived from an EMBL/GenBank/DDBJ whole genome shotgun (WGS) entry which is preliminary data.</text>
</comment>
<organism evidence="1 2">
    <name type="scientific">Acetobacter nitrogenifigens DSM 23921 = NBRC 105050</name>
    <dbReference type="NCBI Taxonomy" id="1120919"/>
    <lineage>
        <taxon>Bacteria</taxon>
        <taxon>Pseudomonadati</taxon>
        <taxon>Pseudomonadota</taxon>
        <taxon>Alphaproteobacteria</taxon>
        <taxon>Acetobacterales</taxon>
        <taxon>Acetobacteraceae</taxon>
        <taxon>Acetobacter</taxon>
    </lineage>
</organism>
<keyword evidence="2" id="KW-1185">Reference proteome</keyword>